<dbReference type="OrthoDB" id="5346979at2759"/>
<feature type="transmembrane region" description="Helical" evidence="2">
    <location>
        <begin position="24"/>
        <end position="44"/>
    </location>
</feature>
<dbReference type="EMBL" id="ML213516">
    <property type="protein sequence ID" value="TFK49218.1"/>
    <property type="molecule type" value="Genomic_DNA"/>
</dbReference>
<keyword evidence="2" id="KW-0472">Membrane</keyword>
<reference evidence="3 4" key="1">
    <citation type="journal article" date="2019" name="Nat. Ecol. Evol.">
        <title>Megaphylogeny resolves global patterns of mushroom evolution.</title>
        <authorList>
            <person name="Varga T."/>
            <person name="Krizsan K."/>
            <person name="Foldi C."/>
            <person name="Dima B."/>
            <person name="Sanchez-Garcia M."/>
            <person name="Sanchez-Ramirez S."/>
            <person name="Szollosi G.J."/>
            <person name="Szarkandi J.G."/>
            <person name="Papp V."/>
            <person name="Albert L."/>
            <person name="Andreopoulos W."/>
            <person name="Angelini C."/>
            <person name="Antonin V."/>
            <person name="Barry K.W."/>
            <person name="Bougher N.L."/>
            <person name="Buchanan P."/>
            <person name="Buyck B."/>
            <person name="Bense V."/>
            <person name="Catcheside P."/>
            <person name="Chovatia M."/>
            <person name="Cooper J."/>
            <person name="Damon W."/>
            <person name="Desjardin D."/>
            <person name="Finy P."/>
            <person name="Geml J."/>
            <person name="Haridas S."/>
            <person name="Hughes K."/>
            <person name="Justo A."/>
            <person name="Karasinski D."/>
            <person name="Kautmanova I."/>
            <person name="Kiss B."/>
            <person name="Kocsube S."/>
            <person name="Kotiranta H."/>
            <person name="LaButti K.M."/>
            <person name="Lechner B.E."/>
            <person name="Liimatainen K."/>
            <person name="Lipzen A."/>
            <person name="Lukacs Z."/>
            <person name="Mihaltcheva S."/>
            <person name="Morgado L.N."/>
            <person name="Niskanen T."/>
            <person name="Noordeloos M.E."/>
            <person name="Ohm R.A."/>
            <person name="Ortiz-Santana B."/>
            <person name="Ovrebo C."/>
            <person name="Racz N."/>
            <person name="Riley R."/>
            <person name="Savchenko A."/>
            <person name="Shiryaev A."/>
            <person name="Soop K."/>
            <person name="Spirin V."/>
            <person name="Szebenyi C."/>
            <person name="Tomsovsky M."/>
            <person name="Tulloss R.E."/>
            <person name="Uehling J."/>
            <person name="Grigoriev I.V."/>
            <person name="Vagvolgyi C."/>
            <person name="Papp T."/>
            <person name="Martin F.M."/>
            <person name="Miettinen O."/>
            <person name="Hibbett D.S."/>
            <person name="Nagy L.G."/>
        </authorList>
    </citation>
    <scope>NUCLEOTIDE SEQUENCE [LARGE SCALE GENOMIC DNA]</scope>
    <source>
        <strain evidence="3 4">OMC1185</strain>
    </source>
</reference>
<evidence type="ECO:0000313" key="3">
    <source>
        <dbReference type="EMBL" id="TFK49218.1"/>
    </source>
</evidence>
<keyword evidence="2" id="KW-1133">Transmembrane helix</keyword>
<proteinExistence type="predicted"/>
<gene>
    <name evidence="3" type="ORF">OE88DRAFT_399130</name>
</gene>
<dbReference type="AlphaFoldDB" id="A0A5C3MZK4"/>
<keyword evidence="4" id="KW-1185">Reference proteome</keyword>
<feature type="region of interest" description="Disordered" evidence="1">
    <location>
        <begin position="183"/>
        <end position="204"/>
    </location>
</feature>
<keyword evidence="2" id="KW-0812">Transmembrane</keyword>
<sequence>MSMLPDVLGASDEATHSKKPIPKWVPVTLLAVMTASVALPVYLLKRHQTKYLSQASAPPARRNVKGQALGTRPSLLADVQRPARRPEQSTMSPRTARHHAQTELDDGFNAPLHGLKAFGIATLGVWTCAAVGVWGVKAYTGVQNMQEFNVYMRQTLLTKMPWLAARLHAPVAPDPGYNLPTPTTLTAASSDAAHPPPTNETTAPWTWSKAEQRLRTAFDERGFSGWAEAVLREMEEEARIEGIKRGFDSNADRSSRE</sequence>
<protein>
    <submittedName>
        <fullName evidence="3">Uncharacterized protein</fullName>
    </submittedName>
</protein>
<name>A0A5C3MZK4_9AGAM</name>
<evidence type="ECO:0000256" key="2">
    <source>
        <dbReference type="SAM" id="Phobius"/>
    </source>
</evidence>
<evidence type="ECO:0000313" key="4">
    <source>
        <dbReference type="Proteomes" id="UP000305948"/>
    </source>
</evidence>
<evidence type="ECO:0000256" key="1">
    <source>
        <dbReference type="SAM" id="MobiDB-lite"/>
    </source>
</evidence>
<feature type="region of interest" description="Disordered" evidence="1">
    <location>
        <begin position="54"/>
        <end position="100"/>
    </location>
</feature>
<dbReference type="Proteomes" id="UP000305948">
    <property type="component" value="Unassembled WGS sequence"/>
</dbReference>
<accession>A0A5C3MZK4</accession>
<organism evidence="3 4">
    <name type="scientific">Heliocybe sulcata</name>
    <dbReference type="NCBI Taxonomy" id="5364"/>
    <lineage>
        <taxon>Eukaryota</taxon>
        <taxon>Fungi</taxon>
        <taxon>Dikarya</taxon>
        <taxon>Basidiomycota</taxon>
        <taxon>Agaricomycotina</taxon>
        <taxon>Agaricomycetes</taxon>
        <taxon>Gloeophyllales</taxon>
        <taxon>Gloeophyllaceae</taxon>
        <taxon>Heliocybe</taxon>
    </lineage>
</organism>